<gene>
    <name evidence="1" type="ORF">EV192_106339</name>
</gene>
<dbReference type="AlphaFoldDB" id="A0A4R2JD72"/>
<evidence type="ECO:0000313" key="1">
    <source>
        <dbReference type="EMBL" id="TCO56864.1"/>
    </source>
</evidence>
<protein>
    <submittedName>
        <fullName evidence="1">Uncharacterized protein</fullName>
    </submittedName>
</protein>
<accession>A0A4R2JD72</accession>
<name>A0A4R2JD72_9PSEU</name>
<dbReference type="EMBL" id="SLWS01000006">
    <property type="protein sequence ID" value="TCO56864.1"/>
    <property type="molecule type" value="Genomic_DNA"/>
</dbReference>
<dbReference type="PROSITE" id="PS51257">
    <property type="entry name" value="PROKAR_LIPOPROTEIN"/>
    <property type="match status" value="1"/>
</dbReference>
<sequence length="590" mass="61448">MGDVRKRVGVCGLALIGLVSCTGPERSGHQPVNDDPVTGQGPEICSLLPAQSLAHVTARAEDRLSSLGELGFDRGQCEVMASEDAGRQTVASLRVDVDQPGVAARVNAAIQVAKDRSARSALPNPLRTGTDTAPSVSLAITCGNRPVQIGLDITGYDQRRQSRDEDLAALAGVIATKYGEKARCRPTVAAPLAEEQRGTVRMVAGTGGAGLPTSPAPGPETSIGHVEALTTLNDGTVYLVSRKYPADVNPRDADDSTAPWGRTLRIVRIRTDGVVEVVWDPTLAPFSTNDDPVAGDLSQKLRLQGRDTLGAVSAIVVNGDQAWLVPANSSSTKGGTLARPVRIVQLSTGRAVDLRAIKAPLDVDSTKVRDRNGNFFANPMGVWNAARFDAVSFEGPTPVLLDSAHGQVWRINGLADGKILDTTVFPIGTPLAPGAGVAGLTGGRFAASSSQGGLVILDGHGKVPLTIPTVTADIDLVGRGPVELGRRQLAAAGDDVLVHAMSSGVSAPVVVRVDSHTGGTRTLQVSGYPGPRDLQSDVENTRFAKGYGTAANATGLFSTGFPVSAMGMVGQDLLLAPFGTRILYEFVPKR</sequence>
<dbReference type="Proteomes" id="UP000295680">
    <property type="component" value="Unassembled WGS sequence"/>
</dbReference>
<reference evidence="1 2" key="1">
    <citation type="submission" date="2019-03" db="EMBL/GenBank/DDBJ databases">
        <title>Genomic Encyclopedia of Type Strains, Phase IV (KMG-IV): sequencing the most valuable type-strain genomes for metagenomic binning, comparative biology and taxonomic classification.</title>
        <authorList>
            <person name="Goeker M."/>
        </authorList>
    </citation>
    <scope>NUCLEOTIDE SEQUENCE [LARGE SCALE GENOMIC DNA]</scope>
    <source>
        <strain evidence="1 2">DSM 45934</strain>
    </source>
</reference>
<evidence type="ECO:0000313" key="2">
    <source>
        <dbReference type="Proteomes" id="UP000295680"/>
    </source>
</evidence>
<comment type="caution">
    <text evidence="1">The sequence shown here is derived from an EMBL/GenBank/DDBJ whole genome shotgun (WGS) entry which is preliminary data.</text>
</comment>
<organism evidence="1 2">
    <name type="scientific">Actinocrispum wychmicini</name>
    <dbReference type="NCBI Taxonomy" id="1213861"/>
    <lineage>
        <taxon>Bacteria</taxon>
        <taxon>Bacillati</taxon>
        <taxon>Actinomycetota</taxon>
        <taxon>Actinomycetes</taxon>
        <taxon>Pseudonocardiales</taxon>
        <taxon>Pseudonocardiaceae</taxon>
        <taxon>Actinocrispum</taxon>
    </lineage>
</organism>
<proteinExistence type="predicted"/>
<keyword evidence="2" id="KW-1185">Reference proteome</keyword>